<keyword evidence="7" id="KW-0539">Nucleus</keyword>
<dbReference type="PANTHER" id="PTHR23328">
    <property type="entry name" value="RING-TYPE DOMAIN-CONTAINING PROTEIN"/>
    <property type="match status" value="1"/>
</dbReference>
<comment type="catalytic activity">
    <reaction evidence="1">
        <text>S-ubiquitinyl-[E2 ubiquitin-conjugating enzyme]-L-cysteine + [acceptor protein]-L-lysine = [E2 ubiquitin-conjugating enzyme]-L-cysteine + N(6)-ubiquitinyl-[acceptor protein]-L-lysine.</text>
        <dbReference type="EC" id="2.3.2.27"/>
    </reaction>
</comment>
<evidence type="ECO:0000256" key="2">
    <source>
        <dbReference type="ARBA" id="ARBA00004123"/>
    </source>
</evidence>
<evidence type="ECO:0000313" key="11">
    <source>
        <dbReference type="Proteomes" id="UP000520463"/>
    </source>
</evidence>
<organism evidence="10 11">
    <name type="scientific">Formicarius rufipectus</name>
    <dbReference type="NCBI Taxonomy" id="1118560"/>
    <lineage>
        <taxon>Eukaryota</taxon>
        <taxon>Metazoa</taxon>
        <taxon>Chordata</taxon>
        <taxon>Craniata</taxon>
        <taxon>Vertebrata</taxon>
        <taxon>Euteleostomi</taxon>
        <taxon>Archelosauria</taxon>
        <taxon>Archosauria</taxon>
        <taxon>Dinosauria</taxon>
        <taxon>Saurischia</taxon>
        <taxon>Theropoda</taxon>
        <taxon>Coelurosauria</taxon>
        <taxon>Aves</taxon>
        <taxon>Neognathae</taxon>
        <taxon>Neoaves</taxon>
        <taxon>Telluraves</taxon>
        <taxon>Australaves</taxon>
        <taxon>Passeriformes</taxon>
        <taxon>Formicariidae</taxon>
        <taxon>Formicarius</taxon>
    </lineage>
</organism>
<dbReference type="EC" id="2.3.2.27" evidence="3"/>
<comment type="caution">
    <text evidence="10">The sequence shown here is derived from an EMBL/GenBank/DDBJ whole genome shotgun (WGS) entry which is preliminary data.</text>
</comment>
<dbReference type="InterPro" id="IPR051657">
    <property type="entry name" value="RNF168/RNF169_E3_ubiq-ligase"/>
</dbReference>
<dbReference type="PANTHER" id="PTHR23328:SF2">
    <property type="entry name" value="E3 UBIQUITIN-PROTEIN LIGASE RNF169"/>
    <property type="match status" value="1"/>
</dbReference>
<dbReference type="EMBL" id="VXAU01002428">
    <property type="protein sequence ID" value="NXK90796.1"/>
    <property type="molecule type" value="Genomic_DNA"/>
</dbReference>
<reference evidence="10 11" key="1">
    <citation type="submission" date="2019-09" db="EMBL/GenBank/DDBJ databases">
        <title>Bird 10,000 Genomes (B10K) Project - Family phase.</title>
        <authorList>
            <person name="Zhang G."/>
        </authorList>
    </citation>
    <scope>NUCLEOTIDE SEQUENCE [LARGE SCALE GENOMIC DNA]</scope>
    <source>
        <strain evidence="10">B10K-DU-001-43</strain>
        <tissue evidence="10">Muscle</tissue>
    </source>
</reference>
<keyword evidence="8" id="KW-0175">Coiled coil</keyword>
<protein>
    <recommendedName>
        <fullName evidence="3">RING-type E3 ubiquitin transferase</fullName>
        <ecNumber evidence="3">2.3.2.27</ecNumber>
    </recommendedName>
</protein>
<dbReference type="GO" id="GO:0005634">
    <property type="term" value="C:nucleus"/>
    <property type="evidence" value="ECO:0007669"/>
    <property type="project" value="UniProtKB-SubCell"/>
</dbReference>
<accession>A0A7L0NBA5</accession>
<evidence type="ECO:0000256" key="9">
    <source>
        <dbReference type="SAM" id="MobiDB-lite"/>
    </source>
</evidence>
<feature type="non-terminal residue" evidence="10">
    <location>
        <position position="1"/>
    </location>
</feature>
<evidence type="ECO:0000256" key="8">
    <source>
        <dbReference type="SAM" id="Coils"/>
    </source>
</evidence>
<evidence type="ECO:0000256" key="6">
    <source>
        <dbReference type="ARBA" id="ARBA00022786"/>
    </source>
</evidence>
<dbReference type="GO" id="GO:0035861">
    <property type="term" value="C:site of double-strand break"/>
    <property type="evidence" value="ECO:0007669"/>
    <property type="project" value="TreeGrafter"/>
</dbReference>
<keyword evidence="10" id="KW-0436">Ligase</keyword>
<dbReference type="OrthoDB" id="8959987at2759"/>
<evidence type="ECO:0000256" key="5">
    <source>
        <dbReference type="ARBA" id="ARBA00022763"/>
    </source>
</evidence>
<feature type="compositionally biased region" description="Basic and acidic residues" evidence="9">
    <location>
        <begin position="337"/>
        <end position="347"/>
    </location>
</feature>
<feature type="region of interest" description="Disordered" evidence="9">
    <location>
        <begin position="119"/>
        <end position="144"/>
    </location>
</feature>
<sequence>PDFIFRAPIKLSKPGELREEYESQLRKLREEKLQEEKASEELIHKFIVDDMDVGKRKTEEQQKKDESAVLKGNQECFPEHLSDSENEEPFQGKQTHRSAFVSKTSFAFLSGNLTTKVERSQSCNDTIQERSKSRQRSAPANKTKVLPITSTSTPLVGVLSSTQNNRCLSAPDLMAEKRLVLSAVSSLSALHKPERSISPESNDSISEELNHFKPIVCSPCTPPKRLPDGRVLSPLIIKSTPRNLNRSLQKPTTYEASPRILKKWEQVFQERQIKKTLSKATLTSLASEPGEDITVPGITNSSTCTKEHPQLQDDHLPPDTTGEPHPELDSFPSISEMKLERGSEKNKGSQALTTDDSTAEADARSNVTSLNTRVSEGPDLKFMDKSCLSLGPKMLSRRLLGVGTTLPDSSTLGVSTKTPAKKQLKYLNNSELMNMQNSTCNSVGSIITEQPPLLRRGRKRHCKTKHLEHNGSVKRLRHTAGEVPPEVREREQKLQQEEEDRRLALHLQRIFDSENRTVDRRKVRVDRYLLRSKSTLGAK</sequence>
<dbReference type="AlphaFoldDB" id="A0A7L0NBA5"/>
<proteinExistence type="predicted"/>
<keyword evidence="11" id="KW-1185">Reference proteome</keyword>
<dbReference type="GO" id="GO:0006302">
    <property type="term" value="P:double-strand break repair"/>
    <property type="evidence" value="ECO:0007669"/>
    <property type="project" value="TreeGrafter"/>
</dbReference>
<evidence type="ECO:0000256" key="3">
    <source>
        <dbReference type="ARBA" id="ARBA00012483"/>
    </source>
</evidence>
<keyword evidence="6" id="KW-0833">Ubl conjugation pathway</keyword>
<dbReference type="CDD" id="cd22264">
    <property type="entry name" value="UDM1_RNF169"/>
    <property type="match status" value="1"/>
</dbReference>
<dbReference type="GO" id="GO:0016874">
    <property type="term" value="F:ligase activity"/>
    <property type="evidence" value="ECO:0007669"/>
    <property type="project" value="UniProtKB-KW"/>
</dbReference>
<evidence type="ECO:0000313" key="10">
    <source>
        <dbReference type="EMBL" id="NXK90796.1"/>
    </source>
</evidence>
<evidence type="ECO:0000256" key="1">
    <source>
        <dbReference type="ARBA" id="ARBA00000900"/>
    </source>
</evidence>
<keyword evidence="5" id="KW-0227">DNA damage</keyword>
<feature type="region of interest" description="Disordered" evidence="9">
    <location>
        <begin position="288"/>
        <end position="372"/>
    </location>
</feature>
<evidence type="ECO:0000256" key="4">
    <source>
        <dbReference type="ARBA" id="ARBA00022679"/>
    </source>
</evidence>
<evidence type="ECO:0000256" key="7">
    <source>
        <dbReference type="ARBA" id="ARBA00023242"/>
    </source>
</evidence>
<feature type="compositionally biased region" description="Basic and acidic residues" evidence="9">
    <location>
        <begin position="305"/>
        <end position="328"/>
    </location>
</feature>
<keyword evidence="4" id="KW-0808">Transferase</keyword>
<dbReference type="GO" id="GO:0061630">
    <property type="term" value="F:ubiquitin protein ligase activity"/>
    <property type="evidence" value="ECO:0007669"/>
    <property type="project" value="UniProtKB-EC"/>
</dbReference>
<comment type="subcellular location">
    <subcellularLocation>
        <location evidence="2">Nucleus</location>
    </subcellularLocation>
</comment>
<name>A0A7L0NBA5_9PASS</name>
<feature type="non-terminal residue" evidence="10">
    <location>
        <position position="539"/>
    </location>
</feature>
<gene>
    <name evidence="10" type="primary">Rnf169</name>
    <name evidence="10" type="ORF">FORRUF_R10415</name>
</gene>
<dbReference type="Proteomes" id="UP000520463">
    <property type="component" value="Unassembled WGS sequence"/>
</dbReference>
<dbReference type="GO" id="GO:0031491">
    <property type="term" value="F:nucleosome binding"/>
    <property type="evidence" value="ECO:0007669"/>
    <property type="project" value="TreeGrafter"/>
</dbReference>
<feature type="coiled-coil region" evidence="8">
    <location>
        <begin position="18"/>
        <end position="45"/>
    </location>
</feature>
<dbReference type="CDD" id="cd21951">
    <property type="entry name" value="MIU_RNF169_C"/>
    <property type="match status" value="1"/>
</dbReference>